<evidence type="ECO:0000256" key="2">
    <source>
        <dbReference type="SAM" id="Phobius"/>
    </source>
</evidence>
<feature type="compositionally biased region" description="Low complexity" evidence="1">
    <location>
        <begin position="15"/>
        <end position="38"/>
    </location>
</feature>
<feature type="transmembrane region" description="Helical" evidence="2">
    <location>
        <begin position="232"/>
        <end position="250"/>
    </location>
</feature>
<dbReference type="AlphaFoldDB" id="A0A846RHI5"/>
<sequence>MKAARPKAAAPIDQTGSTGTTTTTPASQASPPAEAAPQDEPPAERAEPAAERAKKAKAASAAASSWVAKSGKQTASWTATTSRSAAANVRSWRPDQVRRNLVTLAVIGTLVGTASAVGLFGGPEIRNSDLLGPGLSFVSPSLFSLYLWALIALGMVGYAVHQWLPSQLESPRHRRLGWVVIASLLLNLGLALSIQADLYVFSLVLHALLLGMLLVSLRWLNRWSAATRLEGALVDVPLGLFLGWIGFTALSHTAAVLALNDVTWLTDDGFVWTMVGLGVVVIAGSAICSMDRGRIAVALAVVWGMGWIIVERLIGEPQSLPVAAITALAVFLILISAGSRRHRVDHSYRRALRARQTANLPPIDLADDDEDDDEYYEDERPRRRTLKRNE</sequence>
<comment type="caution">
    <text evidence="3">The sequence shown here is derived from an EMBL/GenBank/DDBJ whole genome shotgun (WGS) entry which is preliminary data.</text>
</comment>
<dbReference type="EMBL" id="JAATJL010000001">
    <property type="protein sequence ID" value="NJC21160.1"/>
    <property type="molecule type" value="Genomic_DNA"/>
</dbReference>
<keyword evidence="4" id="KW-1185">Reference proteome</keyword>
<reference evidence="3 4" key="1">
    <citation type="submission" date="2020-03" db="EMBL/GenBank/DDBJ databases">
        <title>Sequencing the genomes of 1000 actinobacteria strains.</title>
        <authorList>
            <person name="Klenk H.-P."/>
        </authorList>
    </citation>
    <scope>NUCLEOTIDE SEQUENCE [LARGE SCALE GENOMIC DNA]</scope>
    <source>
        <strain evidence="3 4">DSM 16403</strain>
    </source>
</reference>
<feature type="region of interest" description="Disordered" evidence="1">
    <location>
        <begin position="1"/>
        <end position="55"/>
    </location>
</feature>
<feature type="transmembrane region" description="Helical" evidence="2">
    <location>
        <begin position="101"/>
        <end position="122"/>
    </location>
</feature>
<protein>
    <submittedName>
        <fullName evidence="3">Putative membrane protein</fullName>
    </submittedName>
</protein>
<feature type="transmembrane region" description="Helical" evidence="2">
    <location>
        <begin position="270"/>
        <end position="288"/>
    </location>
</feature>
<accession>A0A846RHI5</accession>
<feature type="transmembrane region" description="Helical" evidence="2">
    <location>
        <begin position="295"/>
        <end position="314"/>
    </location>
</feature>
<keyword evidence="2" id="KW-0472">Membrane</keyword>
<feature type="transmembrane region" description="Helical" evidence="2">
    <location>
        <begin position="176"/>
        <end position="194"/>
    </location>
</feature>
<keyword evidence="2" id="KW-0812">Transmembrane</keyword>
<evidence type="ECO:0000313" key="4">
    <source>
        <dbReference type="Proteomes" id="UP000547458"/>
    </source>
</evidence>
<name>A0A846RHI5_9MICC</name>
<feature type="transmembrane region" description="Helical" evidence="2">
    <location>
        <begin position="200"/>
        <end position="220"/>
    </location>
</feature>
<keyword evidence="2" id="KW-1133">Transmembrane helix</keyword>
<proteinExistence type="predicted"/>
<feature type="compositionally biased region" description="Acidic residues" evidence="1">
    <location>
        <begin position="365"/>
        <end position="377"/>
    </location>
</feature>
<evidence type="ECO:0000256" key="1">
    <source>
        <dbReference type="SAM" id="MobiDB-lite"/>
    </source>
</evidence>
<feature type="compositionally biased region" description="Basic and acidic residues" evidence="1">
    <location>
        <begin position="42"/>
        <end position="53"/>
    </location>
</feature>
<gene>
    <name evidence="3" type="ORF">BJ994_000236</name>
</gene>
<evidence type="ECO:0000313" key="3">
    <source>
        <dbReference type="EMBL" id="NJC21160.1"/>
    </source>
</evidence>
<organism evidence="3 4">
    <name type="scientific">Arthrobacter pigmenti</name>
    <dbReference type="NCBI Taxonomy" id="271432"/>
    <lineage>
        <taxon>Bacteria</taxon>
        <taxon>Bacillati</taxon>
        <taxon>Actinomycetota</taxon>
        <taxon>Actinomycetes</taxon>
        <taxon>Micrococcales</taxon>
        <taxon>Micrococcaceae</taxon>
        <taxon>Arthrobacter</taxon>
    </lineage>
</organism>
<feature type="transmembrane region" description="Helical" evidence="2">
    <location>
        <begin position="320"/>
        <end position="339"/>
    </location>
</feature>
<feature type="transmembrane region" description="Helical" evidence="2">
    <location>
        <begin position="142"/>
        <end position="164"/>
    </location>
</feature>
<feature type="region of interest" description="Disordered" evidence="1">
    <location>
        <begin position="362"/>
        <end position="390"/>
    </location>
</feature>
<dbReference type="Proteomes" id="UP000547458">
    <property type="component" value="Unassembled WGS sequence"/>
</dbReference>